<protein>
    <recommendedName>
        <fullName evidence="2">EF-hand domain-containing protein</fullName>
    </recommendedName>
</protein>
<name>A0A061QWW8_9CHLO</name>
<feature type="non-terminal residue" evidence="1">
    <location>
        <position position="72"/>
    </location>
</feature>
<sequence length="72" mass="7620">ALRSLLPDAAAQTEQRRFLAVAMDADADGKIDFGDVAETVGEWRRIPGRDDALGESGPLARAGRQLLGAEAL</sequence>
<dbReference type="InterPro" id="IPR018247">
    <property type="entry name" value="EF_Hand_1_Ca_BS"/>
</dbReference>
<gene>
    <name evidence="1" type="ORF">TSPGSL018_21836</name>
</gene>
<dbReference type="PROSITE" id="PS00018">
    <property type="entry name" value="EF_HAND_1"/>
    <property type="match status" value="1"/>
</dbReference>
<organism evidence="1">
    <name type="scientific">Tetraselmis sp. GSL018</name>
    <dbReference type="NCBI Taxonomy" id="582737"/>
    <lineage>
        <taxon>Eukaryota</taxon>
        <taxon>Viridiplantae</taxon>
        <taxon>Chlorophyta</taxon>
        <taxon>core chlorophytes</taxon>
        <taxon>Chlorodendrophyceae</taxon>
        <taxon>Chlorodendrales</taxon>
        <taxon>Chlorodendraceae</taxon>
        <taxon>Tetraselmis</taxon>
    </lineage>
</organism>
<dbReference type="AlphaFoldDB" id="A0A061QWW8"/>
<evidence type="ECO:0000313" key="1">
    <source>
        <dbReference type="EMBL" id="JAC62965.1"/>
    </source>
</evidence>
<evidence type="ECO:0008006" key="2">
    <source>
        <dbReference type="Google" id="ProtNLM"/>
    </source>
</evidence>
<accession>A0A061QWW8</accession>
<reference evidence="1" key="1">
    <citation type="submission" date="2014-05" db="EMBL/GenBank/DDBJ databases">
        <title>The transcriptome of the halophilic microalga Tetraselmis sp. GSL018 isolated from the Great Salt Lake, Utah.</title>
        <authorList>
            <person name="Jinkerson R.E."/>
            <person name="D'Adamo S."/>
            <person name="Posewitz M.C."/>
        </authorList>
    </citation>
    <scope>NUCLEOTIDE SEQUENCE</scope>
    <source>
        <strain evidence="1">GSL018</strain>
    </source>
</reference>
<proteinExistence type="predicted"/>
<feature type="non-terminal residue" evidence="1">
    <location>
        <position position="1"/>
    </location>
</feature>
<dbReference type="EMBL" id="GBEZ01023970">
    <property type="protein sequence ID" value="JAC62965.1"/>
    <property type="molecule type" value="Transcribed_RNA"/>
</dbReference>